<dbReference type="EMBL" id="CP063373">
    <property type="protein sequence ID" value="QOV33944.1"/>
    <property type="molecule type" value="Genomic_DNA"/>
</dbReference>
<dbReference type="KEGG" id="sfeu:IM697_27645"/>
<dbReference type="Proteomes" id="UP000594205">
    <property type="component" value="Chromosome"/>
</dbReference>
<reference evidence="1 2" key="1">
    <citation type="submission" date="2020-10" db="EMBL/GenBank/DDBJ databases">
        <title>Streptomyces ferrugineus complate genome analysis.</title>
        <authorList>
            <person name="Anwar N."/>
        </authorList>
    </citation>
    <scope>NUCLEOTIDE SEQUENCE [LARGE SCALE GENOMIC DNA]</scope>
    <source>
        <strain evidence="1 2">CCTCC AA2014009</strain>
    </source>
</reference>
<name>A0A7M2SC91_9ACTN</name>
<dbReference type="AlphaFoldDB" id="A0A7M2SC91"/>
<dbReference type="RefSeq" id="WP_194038818.1">
    <property type="nucleotide sequence ID" value="NZ_CP063373.1"/>
</dbReference>
<sequence length="113" mass="12031">MGPLLPGQRLPGRAPGARWNALTTLHDANAGHGREVYAFLGDDCGATHLPFIPIVERATAHELPLADDGWGARAKDRLLYRQQGDRVAPSLCVHSRTCGSALAAAAEVRPSRA</sequence>
<gene>
    <name evidence="1" type="ORF">IM697_27645</name>
</gene>
<organism evidence="1 2">
    <name type="scientific">Streptomyces ferrugineus</name>
    <dbReference type="NCBI Taxonomy" id="1413221"/>
    <lineage>
        <taxon>Bacteria</taxon>
        <taxon>Bacillati</taxon>
        <taxon>Actinomycetota</taxon>
        <taxon>Actinomycetes</taxon>
        <taxon>Kitasatosporales</taxon>
        <taxon>Streptomycetaceae</taxon>
        <taxon>Streptomyces</taxon>
    </lineage>
</organism>
<evidence type="ECO:0000313" key="1">
    <source>
        <dbReference type="EMBL" id="QOV33944.1"/>
    </source>
</evidence>
<evidence type="ECO:0000313" key="2">
    <source>
        <dbReference type="Proteomes" id="UP000594205"/>
    </source>
</evidence>
<proteinExistence type="predicted"/>
<protein>
    <submittedName>
        <fullName evidence="1">Uncharacterized protein</fullName>
    </submittedName>
</protein>
<accession>A0A7M2SC91</accession>
<keyword evidence="2" id="KW-1185">Reference proteome</keyword>